<reference evidence="6 7" key="1">
    <citation type="journal article" date="2014" name="BMC Genomics">
        <title>Comparative genomics of the major fungal agents of human and animal Sporotrichosis: Sporothrix schenckii and Sporothrix brasiliensis.</title>
        <authorList>
            <person name="Teixeira M.M."/>
            <person name="de Almeida L.G."/>
            <person name="Kubitschek-Barreira P."/>
            <person name="Alves F.L."/>
            <person name="Kioshima E.S."/>
            <person name="Abadio A.K."/>
            <person name="Fernandes L."/>
            <person name="Derengowski L.S."/>
            <person name="Ferreira K.S."/>
            <person name="Souza R.C."/>
            <person name="Ruiz J.C."/>
            <person name="de Andrade N.C."/>
            <person name="Paes H.C."/>
            <person name="Nicola A.M."/>
            <person name="Albuquerque P."/>
            <person name="Gerber A.L."/>
            <person name="Martins V.P."/>
            <person name="Peconick L.D."/>
            <person name="Neto A.V."/>
            <person name="Chaucanez C.B."/>
            <person name="Silva P.A."/>
            <person name="Cunha O.L."/>
            <person name="de Oliveira F.F."/>
            <person name="dos Santos T.C."/>
            <person name="Barros A.L."/>
            <person name="Soares M.A."/>
            <person name="de Oliveira L.M."/>
            <person name="Marini M.M."/>
            <person name="Villalobos-Duno H."/>
            <person name="Cunha M.M."/>
            <person name="de Hoog S."/>
            <person name="da Silveira J.F."/>
            <person name="Henrissat B."/>
            <person name="Nino-Vega G.A."/>
            <person name="Cisalpino P.S."/>
            <person name="Mora-Montes H.M."/>
            <person name="Almeida S.R."/>
            <person name="Stajich J.E."/>
            <person name="Lopes-Bezerra L.M."/>
            <person name="Vasconcelos A.T."/>
            <person name="Felipe M.S."/>
        </authorList>
    </citation>
    <scope>NUCLEOTIDE SEQUENCE [LARGE SCALE GENOMIC DNA]</scope>
    <source>
        <strain evidence="6 7">5110</strain>
    </source>
</reference>
<dbReference type="Pfam" id="PF04032">
    <property type="entry name" value="Rpr2"/>
    <property type="match status" value="1"/>
</dbReference>
<keyword evidence="3" id="KW-0862">Zinc</keyword>
<dbReference type="GO" id="GO:0046872">
    <property type="term" value="F:metal ion binding"/>
    <property type="evidence" value="ECO:0007669"/>
    <property type="project" value="UniProtKB-KW"/>
</dbReference>
<gene>
    <name evidence="6" type="ORF">SPBR_02044</name>
</gene>
<keyword evidence="2" id="KW-0479">Metal-binding</keyword>
<dbReference type="RefSeq" id="XP_040619536.1">
    <property type="nucleotide sequence ID" value="XM_040760353.1"/>
</dbReference>
<evidence type="ECO:0000256" key="1">
    <source>
        <dbReference type="ARBA" id="ARBA00022694"/>
    </source>
</evidence>
<feature type="compositionally biased region" description="Polar residues" evidence="5">
    <location>
        <begin position="199"/>
        <end position="218"/>
    </location>
</feature>
<dbReference type="AlphaFoldDB" id="A0A0C2IR91"/>
<evidence type="ECO:0000256" key="4">
    <source>
        <dbReference type="ARBA" id="ARBA00038402"/>
    </source>
</evidence>
<dbReference type="GeneID" id="63675274"/>
<dbReference type="Proteomes" id="UP000031575">
    <property type="component" value="Unassembled WGS sequence"/>
</dbReference>
<protein>
    <submittedName>
        <fullName evidence="6">Ribonuclease P protein subunit RPR2</fullName>
    </submittedName>
</protein>
<keyword evidence="1" id="KW-0819">tRNA processing</keyword>
<sequence>MAKAKGAAGSAVTNRPAYSRVSFLFQAATLLAGTQSAAPSTEDQAKSNIDDKGDDGQEAAPPQLQGMARYLLTQMRSVSRKTNMRLRPAMKHSVCKYCDTLLVEGTSCMSVVENHSRGGRKPWADVLSVTCTTCGRARRYPVTALRQPRRPFRADEPDKTKVTDDANGHPATKDVHKVQQRGKTQDKKLAVVSRGKEQPQGTTATTASKGQNSNQAPG</sequence>
<feature type="region of interest" description="Disordered" evidence="5">
    <location>
        <begin position="34"/>
        <end position="61"/>
    </location>
</feature>
<feature type="region of interest" description="Disordered" evidence="5">
    <location>
        <begin position="148"/>
        <end position="218"/>
    </location>
</feature>
<comment type="caution">
    <text evidence="6">The sequence shown here is derived from an EMBL/GenBank/DDBJ whole genome shotgun (WGS) entry which is preliminary data.</text>
</comment>
<keyword evidence="7" id="KW-1185">Reference proteome</keyword>
<proteinExistence type="inferred from homology"/>
<evidence type="ECO:0000256" key="2">
    <source>
        <dbReference type="ARBA" id="ARBA00022723"/>
    </source>
</evidence>
<evidence type="ECO:0000256" key="3">
    <source>
        <dbReference type="ARBA" id="ARBA00022833"/>
    </source>
</evidence>
<evidence type="ECO:0000313" key="6">
    <source>
        <dbReference type="EMBL" id="KIH91526.1"/>
    </source>
</evidence>
<dbReference type="GO" id="GO:0005655">
    <property type="term" value="C:nucleolar ribonuclease P complex"/>
    <property type="evidence" value="ECO:0007669"/>
    <property type="project" value="TreeGrafter"/>
</dbReference>
<comment type="similarity">
    <text evidence="4">Belongs to the eukaryotic/archaeal RNase P protein component 4 family.</text>
</comment>
<dbReference type="PANTHER" id="PTHR14742">
    <property type="entry name" value="RIBONUCLEASE P SUBUNIT P21"/>
    <property type="match status" value="1"/>
</dbReference>
<dbReference type="EMBL" id="AWTV01000007">
    <property type="protein sequence ID" value="KIH91526.1"/>
    <property type="molecule type" value="Genomic_DNA"/>
</dbReference>
<dbReference type="HOGENOM" id="CLU_079140_1_1_1"/>
<dbReference type="OrthoDB" id="128536at2759"/>
<organism evidence="6 7">
    <name type="scientific">Sporothrix brasiliensis 5110</name>
    <dbReference type="NCBI Taxonomy" id="1398154"/>
    <lineage>
        <taxon>Eukaryota</taxon>
        <taxon>Fungi</taxon>
        <taxon>Dikarya</taxon>
        <taxon>Ascomycota</taxon>
        <taxon>Pezizomycotina</taxon>
        <taxon>Sordariomycetes</taxon>
        <taxon>Sordariomycetidae</taxon>
        <taxon>Ophiostomatales</taxon>
        <taxon>Ophiostomataceae</taxon>
        <taxon>Sporothrix</taxon>
    </lineage>
</organism>
<feature type="compositionally biased region" description="Basic and acidic residues" evidence="5">
    <location>
        <begin position="152"/>
        <end position="197"/>
    </location>
</feature>
<dbReference type="InterPro" id="IPR007175">
    <property type="entry name" value="Rpr2/Snm1/Rpp21"/>
</dbReference>
<accession>A0A0C2IR91</accession>
<dbReference type="GO" id="GO:0008033">
    <property type="term" value="P:tRNA processing"/>
    <property type="evidence" value="ECO:0007669"/>
    <property type="project" value="UniProtKB-KW"/>
</dbReference>
<evidence type="ECO:0000256" key="5">
    <source>
        <dbReference type="SAM" id="MobiDB-lite"/>
    </source>
</evidence>
<dbReference type="VEuPathDB" id="FungiDB:SPBR_02044"/>
<evidence type="ECO:0000313" key="7">
    <source>
        <dbReference type="Proteomes" id="UP000031575"/>
    </source>
</evidence>
<feature type="compositionally biased region" description="Basic and acidic residues" evidence="5">
    <location>
        <begin position="43"/>
        <end position="55"/>
    </location>
</feature>
<dbReference type="Gene3D" id="6.20.50.20">
    <property type="match status" value="1"/>
</dbReference>
<dbReference type="PANTHER" id="PTHR14742:SF0">
    <property type="entry name" value="RIBONUCLEASE P PROTEIN SUBUNIT P21"/>
    <property type="match status" value="1"/>
</dbReference>
<name>A0A0C2IR91_9PEZI</name>